<reference evidence="1" key="1">
    <citation type="submission" date="2016-07" db="EMBL/GenBank/DDBJ databases">
        <authorList>
            <person name="Kauffman K."/>
            <person name="Arevalo P."/>
            <person name="Polz M.F."/>
        </authorList>
    </citation>
    <scope>NUCLEOTIDE SEQUENCE</scope>
    <source>
        <strain evidence="1">10N.222.46.E12</strain>
    </source>
</reference>
<reference evidence="1" key="2">
    <citation type="journal article" date="2018" name="Nature">
        <title>A major lineage of non-tailed dsDNA viruses as unrecognized killers of marine bacteria.</title>
        <authorList>
            <person name="Kauffman K.M."/>
            <person name="Hussain F.A."/>
            <person name="Yang J."/>
            <person name="Arevalo P."/>
            <person name="Brown J.M."/>
            <person name="Chang W.K."/>
            <person name="VanInsberghe D."/>
            <person name="Elsherbini J."/>
            <person name="Sharma R.S."/>
            <person name="Cutler M.B."/>
            <person name="Kelly L."/>
            <person name="Polz M.F."/>
        </authorList>
    </citation>
    <scope>NUCLEOTIDE SEQUENCE</scope>
    <source>
        <strain evidence="1">10N.222.46.E12</strain>
    </source>
</reference>
<proteinExistence type="predicted"/>
<comment type="caution">
    <text evidence="1">The sequence shown here is derived from an EMBL/GenBank/DDBJ whole genome shotgun (WGS) entry which is preliminary data.</text>
</comment>
<organism evidence="1">
    <name type="scientific">Vibrio cyclitrophicus</name>
    <dbReference type="NCBI Taxonomy" id="47951"/>
    <lineage>
        <taxon>Bacteria</taxon>
        <taxon>Pseudomonadati</taxon>
        <taxon>Pseudomonadota</taxon>
        <taxon>Gammaproteobacteria</taxon>
        <taxon>Vibrionales</taxon>
        <taxon>Vibrionaceae</taxon>
        <taxon>Vibrio</taxon>
    </lineage>
</organism>
<protein>
    <submittedName>
        <fullName evidence="1">Uncharacterized protein</fullName>
    </submittedName>
</protein>
<dbReference type="EMBL" id="MDBS01000017">
    <property type="protein sequence ID" value="PMP31595.1"/>
    <property type="molecule type" value="Genomic_DNA"/>
</dbReference>
<sequence>MLGSFKPRKSMEDLLMKRLGHMAAVRAISARILSAAHQSVLTNRECSAQINFLTNIDVDRFISIEPDTLEKFVEMQHHIFTLAPLRSGCTKQTGLSVLNTAIETGQFENYRTRLNAYLNVTSESTPSTDEMSFQCQSLILAMHNLAQTDPHSAMIELMATQQEITKFASFELFQIVRFTSAGINPFVFHEGTEAEMLNALETHEFQSHNVGVERIRMRTLTDMI</sequence>
<gene>
    <name evidence="1" type="ORF">BCS90_11420</name>
</gene>
<evidence type="ECO:0000313" key="1">
    <source>
        <dbReference type="EMBL" id="PMP31595.1"/>
    </source>
</evidence>
<accession>A0A7Z1S420</accession>
<name>A0A7Z1S420_9VIBR</name>
<dbReference type="AlphaFoldDB" id="A0A7Z1S420"/>